<keyword evidence="1" id="KW-0812">Transmembrane</keyword>
<evidence type="ECO:0000256" key="1">
    <source>
        <dbReference type="SAM" id="Phobius"/>
    </source>
</evidence>
<name>A0ABQ5HLA9_9ASTR</name>
<reference evidence="2" key="1">
    <citation type="journal article" date="2022" name="Int. J. Mol. Sci.">
        <title>Draft Genome of Tanacetum Coccineum: Genomic Comparison of Closely Related Tanacetum-Family Plants.</title>
        <authorList>
            <person name="Yamashiro T."/>
            <person name="Shiraishi A."/>
            <person name="Nakayama K."/>
            <person name="Satake H."/>
        </authorList>
    </citation>
    <scope>NUCLEOTIDE SEQUENCE</scope>
</reference>
<reference evidence="2" key="2">
    <citation type="submission" date="2022-01" db="EMBL/GenBank/DDBJ databases">
        <authorList>
            <person name="Yamashiro T."/>
            <person name="Shiraishi A."/>
            <person name="Satake H."/>
            <person name="Nakayama K."/>
        </authorList>
    </citation>
    <scope>NUCLEOTIDE SEQUENCE</scope>
</reference>
<sequence length="137" mass="15725">MNQIPVIMSTISSCRRMQSSILARMSLRRGSTEVHEFLFLPSKASLNIIYILTLNYTWFSKVANNADEFFCREMSRYVALCFLIPSMLVYDIATILRMLGVEHRTIDFDMDHAKLEESDDGQLMDPQGAFNKNRCGA</sequence>
<evidence type="ECO:0000313" key="3">
    <source>
        <dbReference type="Proteomes" id="UP001151760"/>
    </source>
</evidence>
<feature type="transmembrane region" description="Helical" evidence="1">
    <location>
        <begin position="37"/>
        <end position="57"/>
    </location>
</feature>
<accession>A0ABQ5HLA9</accession>
<dbReference type="Proteomes" id="UP001151760">
    <property type="component" value="Unassembled WGS sequence"/>
</dbReference>
<dbReference type="EMBL" id="BQNB010019754">
    <property type="protein sequence ID" value="GJT88700.1"/>
    <property type="molecule type" value="Genomic_DNA"/>
</dbReference>
<protein>
    <submittedName>
        <fullName evidence="2">Uncharacterized protein</fullName>
    </submittedName>
</protein>
<evidence type="ECO:0000313" key="2">
    <source>
        <dbReference type="EMBL" id="GJT88700.1"/>
    </source>
</evidence>
<feature type="transmembrane region" description="Helical" evidence="1">
    <location>
        <begin position="77"/>
        <end position="96"/>
    </location>
</feature>
<keyword evidence="1" id="KW-0472">Membrane</keyword>
<organism evidence="2 3">
    <name type="scientific">Tanacetum coccineum</name>
    <dbReference type="NCBI Taxonomy" id="301880"/>
    <lineage>
        <taxon>Eukaryota</taxon>
        <taxon>Viridiplantae</taxon>
        <taxon>Streptophyta</taxon>
        <taxon>Embryophyta</taxon>
        <taxon>Tracheophyta</taxon>
        <taxon>Spermatophyta</taxon>
        <taxon>Magnoliopsida</taxon>
        <taxon>eudicotyledons</taxon>
        <taxon>Gunneridae</taxon>
        <taxon>Pentapetalae</taxon>
        <taxon>asterids</taxon>
        <taxon>campanulids</taxon>
        <taxon>Asterales</taxon>
        <taxon>Asteraceae</taxon>
        <taxon>Asteroideae</taxon>
        <taxon>Anthemideae</taxon>
        <taxon>Anthemidinae</taxon>
        <taxon>Tanacetum</taxon>
    </lineage>
</organism>
<keyword evidence="1" id="KW-1133">Transmembrane helix</keyword>
<proteinExistence type="predicted"/>
<keyword evidence="3" id="KW-1185">Reference proteome</keyword>
<gene>
    <name evidence="2" type="ORF">Tco_1070417</name>
</gene>
<comment type="caution">
    <text evidence="2">The sequence shown here is derived from an EMBL/GenBank/DDBJ whole genome shotgun (WGS) entry which is preliminary data.</text>
</comment>